<dbReference type="SUPFAM" id="SSF51735">
    <property type="entry name" value="NAD(P)-binding Rossmann-fold domains"/>
    <property type="match status" value="1"/>
</dbReference>
<comment type="catalytic activity">
    <reaction evidence="1 10">
        <text>UDP-alpha-D-glucose = UDP-alpha-D-galactose</text>
        <dbReference type="Rhea" id="RHEA:22168"/>
        <dbReference type="ChEBI" id="CHEBI:58885"/>
        <dbReference type="ChEBI" id="CHEBI:66914"/>
        <dbReference type="EC" id="5.1.3.2"/>
    </reaction>
</comment>
<dbReference type="CDD" id="cd05247">
    <property type="entry name" value="UDP_G4E_1_SDR_e"/>
    <property type="match status" value="1"/>
</dbReference>
<reference evidence="12" key="1">
    <citation type="journal article" date="2021" name="PeerJ">
        <title>Extensive microbial diversity within the chicken gut microbiome revealed by metagenomics and culture.</title>
        <authorList>
            <person name="Gilroy R."/>
            <person name="Ravi A."/>
            <person name="Getino M."/>
            <person name="Pursley I."/>
            <person name="Horton D.L."/>
            <person name="Alikhan N.F."/>
            <person name="Baker D."/>
            <person name="Gharbi K."/>
            <person name="Hall N."/>
            <person name="Watson M."/>
            <person name="Adriaenssens E.M."/>
            <person name="Foster-Nyarko E."/>
            <person name="Jarju S."/>
            <person name="Secka A."/>
            <person name="Antonio M."/>
            <person name="Oren A."/>
            <person name="Chaudhuri R.R."/>
            <person name="La Ragione R."/>
            <person name="Hildebrand F."/>
            <person name="Pallen M.J."/>
        </authorList>
    </citation>
    <scope>NUCLEOTIDE SEQUENCE</scope>
    <source>
        <strain evidence="12">ChiW4-1371</strain>
    </source>
</reference>
<evidence type="ECO:0000256" key="3">
    <source>
        <dbReference type="ARBA" id="ARBA00004947"/>
    </source>
</evidence>
<dbReference type="Pfam" id="PF01370">
    <property type="entry name" value="Epimerase"/>
    <property type="match status" value="1"/>
</dbReference>
<dbReference type="InterPro" id="IPR005886">
    <property type="entry name" value="UDP_G4E"/>
</dbReference>
<comment type="caution">
    <text evidence="12">The sequence shown here is derived from an EMBL/GenBank/DDBJ whole genome shotgun (WGS) entry which is preliminary data.</text>
</comment>
<evidence type="ECO:0000256" key="4">
    <source>
        <dbReference type="ARBA" id="ARBA00007637"/>
    </source>
</evidence>
<comment type="subunit">
    <text evidence="10">Homodimer.</text>
</comment>
<evidence type="ECO:0000256" key="8">
    <source>
        <dbReference type="ARBA" id="ARBA00023235"/>
    </source>
</evidence>
<dbReference type="NCBIfam" id="TIGR01179">
    <property type="entry name" value="galE"/>
    <property type="match status" value="1"/>
</dbReference>
<dbReference type="GO" id="GO:0033499">
    <property type="term" value="P:galactose catabolic process via UDP-galactose, Leloir pathway"/>
    <property type="evidence" value="ECO:0007669"/>
    <property type="project" value="TreeGrafter"/>
</dbReference>
<dbReference type="InterPro" id="IPR001509">
    <property type="entry name" value="Epimerase_deHydtase"/>
</dbReference>
<dbReference type="Gene3D" id="3.90.25.10">
    <property type="entry name" value="UDP-galactose 4-epimerase, domain 1"/>
    <property type="match status" value="1"/>
</dbReference>
<dbReference type="Gene3D" id="3.40.50.720">
    <property type="entry name" value="NAD(P)-binding Rossmann-like Domain"/>
    <property type="match status" value="1"/>
</dbReference>
<evidence type="ECO:0000256" key="2">
    <source>
        <dbReference type="ARBA" id="ARBA00001911"/>
    </source>
</evidence>
<feature type="domain" description="NAD-dependent epimerase/dehydratase" evidence="11">
    <location>
        <begin position="2"/>
        <end position="249"/>
    </location>
</feature>
<evidence type="ECO:0000256" key="7">
    <source>
        <dbReference type="ARBA" id="ARBA00023027"/>
    </source>
</evidence>
<evidence type="ECO:0000313" key="13">
    <source>
        <dbReference type="Proteomes" id="UP000824176"/>
    </source>
</evidence>
<keyword evidence="9 10" id="KW-0119">Carbohydrate metabolism</keyword>
<evidence type="ECO:0000256" key="1">
    <source>
        <dbReference type="ARBA" id="ARBA00000083"/>
    </source>
</evidence>
<dbReference type="AlphaFoldDB" id="A0A9D2GRK9"/>
<dbReference type="PANTHER" id="PTHR43725">
    <property type="entry name" value="UDP-GLUCOSE 4-EPIMERASE"/>
    <property type="match status" value="1"/>
</dbReference>
<accession>A0A9D2GRK9</accession>
<dbReference type="Proteomes" id="UP000824176">
    <property type="component" value="Unassembled WGS sequence"/>
</dbReference>
<evidence type="ECO:0000256" key="10">
    <source>
        <dbReference type="RuleBase" id="RU366046"/>
    </source>
</evidence>
<sequence>MVLITGGAGYIGGTTARYLIEQGEDVVILDSLVSSNIEDVPNGAVFYKGDVADVELVSEIVKKHKIDACLHFAAFIEVAESVINPYKYFENNTAKALKLFNTLKDNGVLKIVFSSTAAVYGEPQYTPIDENHPLNPVNPYGMSKFFTENILASFGASYNVRHVVLRYFNACGAWGGSGEKHNPETHLIPLILQVPLGKRDKIYINGTDYDTKDGTCIRDYIHVYDLARAHYAALNYLRAGGKSEKINLGSGKGFSIKEVIEVCEKVTGMEINKEVRGRRAGDPAILIASNSKAKEILGWNITYNDLYDIVKSAYLFHKNM</sequence>
<keyword evidence="7 10" id="KW-0520">NAD</keyword>
<evidence type="ECO:0000256" key="6">
    <source>
        <dbReference type="ARBA" id="ARBA00018569"/>
    </source>
</evidence>
<evidence type="ECO:0000256" key="5">
    <source>
        <dbReference type="ARBA" id="ARBA00013189"/>
    </source>
</evidence>
<dbReference type="EMBL" id="DXAQ01000028">
    <property type="protein sequence ID" value="HIZ88678.1"/>
    <property type="molecule type" value="Genomic_DNA"/>
</dbReference>
<reference evidence="12" key="2">
    <citation type="submission" date="2021-04" db="EMBL/GenBank/DDBJ databases">
        <authorList>
            <person name="Gilroy R."/>
        </authorList>
    </citation>
    <scope>NUCLEOTIDE SEQUENCE</scope>
    <source>
        <strain evidence="12">ChiW4-1371</strain>
    </source>
</reference>
<keyword evidence="8 10" id="KW-0413">Isomerase</keyword>
<protein>
    <recommendedName>
        <fullName evidence="6 10">UDP-glucose 4-epimerase</fullName>
        <ecNumber evidence="5 10">5.1.3.2</ecNumber>
    </recommendedName>
</protein>
<dbReference type="EC" id="5.1.3.2" evidence="5 10"/>
<evidence type="ECO:0000313" key="12">
    <source>
        <dbReference type="EMBL" id="HIZ88678.1"/>
    </source>
</evidence>
<gene>
    <name evidence="12" type="primary">galE</name>
    <name evidence="12" type="ORF">H9804_01935</name>
</gene>
<proteinExistence type="inferred from homology"/>
<dbReference type="InterPro" id="IPR036291">
    <property type="entry name" value="NAD(P)-bd_dom_sf"/>
</dbReference>
<comment type="similarity">
    <text evidence="4 10">Belongs to the NAD(P)-dependent epimerase/dehydratase family.</text>
</comment>
<organism evidence="12 13">
    <name type="scientific">Candidatus Mucispirillum faecigallinarum</name>
    <dbReference type="NCBI Taxonomy" id="2838699"/>
    <lineage>
        <taxon>Bacteria</taxon>
        <taxon>Pseudomonadati</taxon>
        <taxon>Deferribacterota</taxon>
        <taxon>Deferribacteres</taxon>
        <taxon>Deferribacterales</taxon>
        <taxon>Mucispirillaceae</taxon>
        <taxon>Mucispirillum</taxon>
    </lineage>
</organism>
<evidence type="ECO:0000259" key="11">
    <source>
        <dbReference type="Pfam" id="PF01370"/>
    </source>
</evidence>
<evidence type="ECO:0000256" key="9">
    <source>
        <dbReference type="ARBA" id="ARBA00023277"/>
    </source>
</evidence>
<comment type="pathway">
    <text evidence="3 10">Carbohydrate metabolism; galactose metabolism.</text>
</comment>
<comment type="cofactor">
    <cofactor evidence="2 10">
        <name>NAD(+)</name>
        <dbReference type="ChEBI" id="CHEBI:57540"/>
    </cofactor>
</comment>
<dbReference type="GO" id="GO:0003978">
    <property type="term" value="F:UDP-glucose 4-epimerase activity"/>
    <property type="evidence" value="ECO:0007669"/>
    <property type="project" value="UniProtKB-UniRule"/>
</dbReference>
<name>A0A9D2GRK9_9BACT</name>
<dbReference type="PANTHER" id="PTHR43725:SF53">
    <property type="entry name" value="UDP-ARABINOSE 4-EPIMERASE 1"/>
    <property type="match status" value="1"/>
</dbReference>